<dbReference type="InterPro" id="IPR058240">
    <property type="entry name" value="rSAM_sf"/>
</dbReference>
<evidence type="ECO:0000256" key="1">
    <source>
        <dbReference type="ARBA" id="ARBA00001966"/>
    </source>
</evidence>
<evidence type="ECO:0000259" key="9">
    <source>
        <dbReference type="PROSITE" id="PS51918"/>
    </source>
</evidence>
<protein>
    <submittedName>
        <fullName evidence="10">B12-binding domain-containing radical SAM protein</fullName>
    </submittedName>
</protein>
<sequence length="488" mass="54122">MPTPPEPPLSDLIAGADLTRTLDAVFVNAPLRDYTERPRVNDFTLPVLGMGYLATYAASRGFNVGLLDAEAHGLGIDTTTRLVNDLAPRWVGFNLLAPTYQLSARIAAGLHPGIKILLGGHHAKAMPTEILTDPRMARCTALVLGEAETRVAELLDDHQRRAHLPGVLWLDPTTGTVARGTGQDSSHHLAPDIDALPFVDRRYLTQDPHHDHGRREANMVGARGCPYNCSFCGAAVSANPDVTIRTRDPHNILAEMQHLRGDGVSAFRFVDDLFLGARRVIDQMMTAFRADRVGDWAVWDATGRINVLHRASDTTLDLLARNGLREVALGIESGSQRMLDRIDKRIDPTMARTVCRRLTERGINVKGYFILGLPTETRDEIDTTVRLVHDLWDLTDTLPGTFRASTFEYRPYPGTPDWHHLLATGRYTPGQLLNYSHVDLTDAGLDDTLRDRDEFNFSVNLPLAEAPIDYIRAHLVTLAREQHARKAA</sequence>
<dbReference type="InterPro" id="IPR006638">
    <property type="entry name" value="Elp3/MiaA/NifB-like_rSAM"/>
</dbReference>
<evidence type="ECO:0000256" key="5">
    <source>
        <dbReference type="ARBA" id="ARBA00022723"/>
    </source>
</evidence>
<evidence type="ECO:0000256" key="2">
    <source>
        <dbReference type="ARBA" id="ARBA00022603"/>
    </source>
</evidence>
<comment type="caution">
    <text evidence="10">The sequence shown here is derived from an EMBL/GenBank/DDBJ whole genome shotgun (WGS) entry which is preliminary data.</text>
</comment>
<dbReference type="SFLD" id="SFLDS00029">
    <property type="entry name" value="Radical_SAM"/>
    <property type="match status" value="1"/>
</dbReference>
<dbReference type="SFLD" id="SFLDG01082">
    <property type="entry name" value="B12-binding_domain_containing"/>
    <property type="match status" value="1"/>
</dbReference>
<gene>
    <name evidence="10" type="ORF">GCM10017786_09150</name>
</gene>
<evidence type="ECO:0000256" key="3">
    <source>
        <dbReference type="ARBA" id="ARBA00022679"/>
    </source>
</evidence>
<accession>A0ABQ3IJ43</accession>
<keyword evidence="11" id="KW-1185">Reference proteome</keyword>
<dbReference type="Proteomes" id="UP000605897">
    <property type="component" value="Unassembled WGS sequence"/>
</dbReference>
<evidence type="ECO:0000313" key="10">
    <source>
        <dbReference type="EMBL" id="GHE81029.1"/>
    </source>
</evidence>
<feature type="domain" description="B12-binding" evidence="8">
    <location>
        <begin position="33"/>
        <end position="165"/>
    </location>
</feature>
<feature type="domain" description="Radical SAM core" evidence="9">
    <location>
        <begin position="211"/>
        <end position="458"/>
    </location>
</feature>
<keyword evidence="5" id="KW-0479">Metal-binding</keyword>
<dbReference type="EMBL" id="BNAU01000001">
    <property type="protein sequence ID" value="GHE81029.1"/>
    <property type="molecule type" value="Genomic_DNA"/>
</dbReference>
<dbReference type="PROSITE" id="PS51332">
    <property type="entry name" value="B12_BINDING"/>
    <property type="match status" value="1"/>
</dbReference>
<proteinExistence type="predicted"/>
<dbReference type="SUPFAM" id="SSF102114">
    <property type="entry name" value="Radical SAM enzymes"/>
    <property type="match status" value="1"/>
</dbReference>
<dbReference type="RefSeq" id="WP_191243183.1">
    <property type="nucleotide sequence ID" value="NZ_BNAU01000001.1"/>
</dbReference>
<dbReference type="InterPro" id="IPR051198">
    <property type="entry name" value="BchE-like"/>
</dbReference>
<keyword evidence="6" id="KW-0408">Iron</keyword>
<dbReference type="InterPro" id="IPR034466">
    <property type="entry name" value="Methyltransferase_Class_B"/>
</dbReference>
<dbReference type="InterPro" id="IPR007197">
    <property type="entry name" value="rSAM"/>
</dbReference>
<keyword evidence="2" id="KW-0489">Methyltransferase</keyword>
<evidence type="ECO:0000256" key="4">
    <source>
        <dbReference type="ARBA" id="ARBA00022691"/>
    </source>
</evidence>
<dbReference type="SFLD" id="SFLDG01123">
    <property type="entry name" value="methyltransferase_(Class_B)"/>
    <property type="match status" value="1"/>
</dbReference>
<dbReference type="SMART" id="SM00729">
    <property type="entry name" value="Elp3"/>
    <property type="match status" value="1"/>
</dbReference>
<keyword evidence="7" id="KW-0411">Iron-sulfur</keyword>
<dbReference type="CDD" id="cd01335">
    <property type="entry name" value="Radical_SAM"/>
    <property type="match status" value="1"/>
</dbReference>
<dbReference type="Pfam" id="PF04055">
    <property type="entry name" value="Radical_SAM"/>
    <property type="match status" value="1"/>
</dbReference>
<dbReference type="InterPro" id="IPR023404">
    <property type="entry name" value="rSAM_horseshoe"/>
</dbReference>
<dbReference type="InterPro" id="IPR006158">
    <property type="entry name" value="Cobalamin-bd"/>
</dbReference>
<keyword evidence="4" id="KW-0949">S-adenosyl-L-methionine</keyword>
<dbReference type="Gene3D" id="3.80.30.20">
    <property type="entry name" value="tm_1862 like domain"/>
    <property type="match status" value="1"/>
</dbReference>
<dbReference type="Pfam" id="PF02310">
    <property type="entry name" value="B12-binding"/>
    <property type="match status" value="1"/>
</dbReference>
<evidence type="ECO:0000256" key="7">
    <source>
        <dbReference type="ARBA" id="ARBA00023014"/>
    </source>
</evidence>
<dbReference type="PROSITE" id="PS51918">
    <property type="entry name" value="RADICAL_SAM"/>
    <property type="match status" value="1"/>
</dbReference>
<dbReference type="Gene3D" id="3.40.50.280">
    <property type="entry name" value="Cobalamin-binding domain"/>
    <property type="match status" value="1"/>
</dbReference>
<evidence type="ECO:0000256" key="6">
    <source>
        <dbReference type="ARBA" id="ARBA00023004"/>
    </source>
</evidence>
<comment type="cofactor">
    <cofactor evidence="1">
        <name>[4Fe-4S] cluster</name>
        <dbReference type="ChEBI" id="CHEBI:49883"/>
    </cofactor>
</comment>
<organism evidence="10 11">
    <name type="scientific">Amycolatopsis deserti</name>
    <dbReference type="NCBI Taxonomy" id="185696"/>
    <lineage>
        <taxon>Bacteria</taxon>
        <taxon>Bacillati</taxon>
        <taxon>Actinomycetota</taxon>
        <taxon>Actinomycetes</taxon>
        <taxon>Pseudonocardiales</taxon>
        <taxon>Pseudonocardiaceae</taxon>
        <taxon>Amycolatopsis</taxon>
    </lineage>
</organism>
<keyword evidence="3" id="KW-0808">Transferase</keyword>
<name>A0ABQ3IJ43_9PSEU</name>
<dbReference type="PANTHER" id="PTHR43409:SF7">
    <property type="entry name" value="BLL1977 PROTEIN"/>
    <property type="match status" value="1"/>
</dbReference>
<reference evidence="11" key="1">
    <citation type="journal article" date="2019" name="Int. J. Syst. Evol. Microbiol.">
        <title>The Global Catalogue of Microorganisms (GCM) 10K type strain sequencing project: providing services to taxonomists for standard genome sequencing and annotation.</title>
        <authorList>
            <consortium name="The Broad Institute Genomics Platform"/>
            <consortium name="The Broad Institute Genome Sequencing Center for Infectious Disease"/>
            <person name="Wu L."/>
            <person name="Ma J."/>
        </authorList>
    </citation>
    <scope>NUCLEOTIDE SEQUENCE [LARGE SCALE GENOMIC DNA]</scope>
    <source>
        <strain evidence="11">CGMCC 4.7677</strain>
    </source>
</reference>
<dbReference type="PANTHER" id="PTHR43409">
    <property type="entry name" value="ANAEROBIC MAGNESIUM-PROTOPORPHYRIN IX MONOMETHYL ESTER CYCLASE-RELATED"/>
    <property type="match status" value="1"/>
</dbReference>
<evidence type="ECO:0000259" key="8">
    <source>
        <dbReference type="PROSITE" id="PS51332"/>
    </source>
</evidence>
<evidence type="ECO:0000313" key="11">
    <source>
        <dbReference type="Proteomes" id="UP000605897"/>
    </source>
</evidence>